<name>A0ABV7D617_9PROT</name>
<dbReference type="SUPFAM" id="SSF53335">
    <property type="entry name" value="S-adenosyl-L-methionine-dependent methyltransferases"/>
    <property type="match status" value="1"/>
</dbReference>
<evidence type="ECO:0000256" key="1">
    <source>
        <dbReference type="ARBA" id="ARBA00022679"/>
    </source>
</evidence>
<reference evidence="4" key="1">
    <citation type="journal article" date="2019" name="Int. J. Syst. Evol. Microbiol.">
        <title>The Global Catalogue of Microorganisms (GCM) 10K type strain sequencing project: providing services to taxonomists for standard genome sequencing and annotation.</title>
        <authorList>
            <consortium name="The Broad Institute Genomics Platform"/>
            <consortium name="The Broad Institute Genome Sequencing Center for Infectious Disease"/>
            <person name="Wu L."/>
            <person name="Ma J."/>
        </authorList>
    </citation>
    <scope>NUCLEOTIDE SEQUENCE [LARGE SCALE GENOMIC DNA]</scope>
    <source>
        <strain evidence="4">KCTC 62164</strain>
    </source>
</reference>
<protein>
    <submittedName>
        <fullName evidence="3">Class I SAM-dependent methyltransferase</fullName>
        <ecNumber evidence="3">2.1.1.-</ecNumber>
    </submittedName>
</protein>
<dbReference type="Proteomes" id="UP001595444">
    <property type="component" value="Unassembled WGS sequence"/>
</dbReference>
<accession>A0ABV7D617</accession>
<evidence type="ECO:0000313" key="3">
    <source>
        <dbReference type="EMBL" id="MFC3052453.1"/>
    </source>
</evidence>
<keyword evidence="3" id="KW-0489">Methyltransferase</keyword>
<evidence type="ECO:0000313" key="4">
    <source>
        <dbReference type="Proteomes" id="UP001595444"/>
    </source>
</evidence>
<feature type="domain" description="Methyltransferase" evidence="2">
    <location>
        <begin position="50"/>
        <end position="149"/>
    </location>
</feature>
<dbReference type="PANTHER" id="PTHR43861:SF6">
    <property type="entry name" value="METHYLTRANSFERASE TYPE 11"/>
    <property type="match status" value="1"/>
</dbReference>
<dbReference type="InterPro" id="IPR041698">
    <property type="entry name" value="Methyltransf_25"/>
</dbReference>
<dbReference type="RefSeq" id="WP_194213883.1">
    <property type="nucleotide sequence ID" value="NZ_CP061205.1"/>
</dbReference>
<dbReference type="InterPro" id="IPR029063">
    <property type="entry name" value="SAM-dependent_MTases_sf"/>
</dbReference>
<dbReference type="Pfam" id="PF13649">
    <property type="entry name" value="Methyltransf_25"/>
    <property type="match status" value="1"/>
</dbReference>
<dbReference type="EC" id="2.1.1.-" evidence="3"/>
<gene>
    <name evidence="3" type="ORF">ACFOKA_11125</name>
</gene>
<proteinExistence type="predicted"/>
<keyword evidence="4" id="KW-1185">Reference proteome</keyword>
<sequence>MTNKQPAHTFFDENQAATYDQKFEKLRPINSVLHLLSELVLANLPTDAHILCVGAGTGAEIQTLAKSFPGWRFTAVEPSPHMMAVCQKKAIETGISERCTFHEGYLDSLPTTQQPFDAATSILVSQFIMDDKDRVAFFAHINSRLKKGGLLISADISANLASTHFASLKNVWMQMMRYSGMPEENVQNMIKPFGVNVSVQAPEKVAALIKAGGFNDPILFCQTLLIHSWYAVKP</sequence>
<dbReference type="PANTHER" id="PTHR43861">
    <property type="entry name" value="TRANS-ACONITATE 2-METHYLTRANSFERASE-RELATED"/>
    <property type="match status" value="1"/>
</dbReference>
<organism evidence="3 4">
    <name type="scientific">Kordiimonas pumila</name>
    <dbReference type="NCBI Taxonomy" id="2161677"/>
    <lineage>
        <taxon>Bacteria</taxon>
        <taxon>Pseudomonadati</taxon>
        <taxon>Pseudomonadota</taxon>
        <taxon>Alphaproteobacteria</taxon>
        <taxon>Kordiimonadales</taxon>
        <taxon>Kordiimonadaceae</taxon>
        <taxon>Kordiimonas</taxon>
    </lineage>
</organism>
<dbReference type="CDD" id="cd02440">
    <property type="entry name" value="AdoMet_MTases"/>
    <property type="match status" value="1"/>
</dbReference>
<comment type="caution">
    <text evidence="3">The sequence shown here is derived from an EMBL/GenBank/DDBJ whole genome shotgun (WGS) entry which is preliminary data.</text>
</comment>
<dbReference type="GO" id="GO:0008168">
    <property type="term" value="F:methyltransferase activity"/>
    <property type="evidence" value="ECO:0007669"/>
    <property type="project" value="UniProtKB-KW"/>
</dbReference>
<dbReference type="GO" id="GO:0032259">
    <property type="term" value="P:methylation"/>
    <property type="evidence" value="ECO:0007669"/>
    <property type="project" value="UniProtKB-KW"/>
</dbReference>
<keyword evidence="1 3" id="KW-0808">Transferase</keyword>
<evidence type="ECO:0000259" key="2">
    <source>
        <dbReference type="Pfam" id="PF13649"/>
    </source>
</evidence>
<dbReference type="Gene3D" id="3.40.50.150">
    <property type="entry name" value="Vaccinia Virus protein VP39"/>
    <property type="match status" value="1"/>
</dbReference>
<dbReference type="EMBL" id="JBHRSL010000010">
    <property type="protein sequence ID" value="MFC3052453.1"/>
    <property type="molecule type" value="Genomic_DNA"/>
</dbReference>